<dbReference type="Gene3D" id="1.20.1280.50">
    <property type="match status" value="1"/>
</dbReference>
<dbReference type="InterPro" id="IPR001810">
    <property type="entry name" value="F-box_dom"/>
</dbReference>
<protein>
    <recommendedName>
        <fullName evidence="1">F-box domain-containing protein</fullName>
    </recommendedName>
</protein>
<proteinExistence type="predicted"/>
<dbReference type="Proteomes" id="UP001497644">
    <property type="component" value="Chromosome 7"/>
</dbReference>
<reference evidence="2" key="1">
    <citation type="submission" date="2024-04" db="EMBL/GenBank/DDBJ databases">
        <authorList>
            <consortium name="Molecular Ecology Group"/>
        </authorList>
    </citation>
    <scope>NUCLEOTIDE SEQUENCE</scope>
</reference>
<dbReference type="EMBL" id="OZ034830">
    <property type="protein sequence ID" value="CAL1687163.1"/>
    <property type="molecule type" value="Genomic_DNA"/>
</dbReference>
<organism evidence="2 3">
    <name type="scientific">Lasius platythorax</name>
    <dbReference type="NCBI Taxonomy" id="488582"/>
    <lineage>
        <taxon>Eukaryota</taxon>
        <taxon>Metazoa</taxon>
        <taxon>Ecdysozoa</taxon>
        <taxon>Arthropoda</taxon>
        <taxon>Hexapoda</taxon>
        <taxon>Insecta</taxon>
        <taxon>Pterygota</taxon>
        <taxon>Neoptera</taxon>
        <taxon>Endopterygota</taxon>
        <taxon>Hymenoptera</taxon>
        <taxon>Apocrita</taxon>
        <taxon>Aculeata</taxon>
        <taxon>Formicoidea</taxon>
        <taxon>Formicidae</taxon>
        <taxon>Formicinae</taxon>
        <taxon>Lasius</taxon>
        <taxon>Lasius</taxon>
    </lineage>
</organism>
<accession>A0AAV2P6D7</accession>
<dbReference type="SUPFAM" id="SSF81383">
    <property type="entry name" value="F-box domain"/>
    <property type="match status" value="1"/>
</dbReference>
<dbReference type="InterPro" id="IPR036047">
    <property type="entry name" value="F-box-like_dom_sf"/>
</dbReference>
<feature type="domain" description="F-box" evidence="1">
    <location>
        <begin position="86"/>
        <end position="132"/>
    </location>
</feature>
<name>A0AAV2P6D7_9HYME</name>
<sequence>MSNKIEYLVKYSVAPPPSRDYYGLKVLQDEVILYLWRISHGPHKAPIVHRTKLIEFDQEKFLQDKIRYGFGKHLLKHVRNIAEGNRNTLLTLPKNLIGRISRYLKFTDIIKLSSLSHVACEVFNTDSIWQILYKRDKKAKVSLEEKEKAMVYGWKQLYKDRQMQTSIKDQKNLRIPIKFTNDVKTNKLSLRPAHTHTNINDVSKSISKTTSTTNIMAKKRSESSSTNLITTPLSKTMSDTRFCTYTKNEKLIPQKRNMGNASSAFNVNEKDIKKENLIASKTTKQKAKNLFKCDKVSDKQQNKSEKCFNKIDNTSNTKSVTAIQEMKLKSTTSKTFFSKNTVKNAKSSLDLKQNSHNRTRSKTKPKKKIAATRSEIFNTDEALPEKPFIVGDGNFDLADLIEASLRNIRSPRSVFDYDFSCIQQSDATKKDTLKIRNKIQSIDKLKQLKSPRNSVITDNFSNKMIRGGEILEKLSEKSESYSETSNESLVNDKKFLPEGDNKSLLLSEKYMKELQQSLDWRRNDSVSSKDRWETYSAVNFQNKSLNPKKVDNSDEKSPISRRPSKTCCLLKAYTLNGLKNRKNISTHSSKIVK</sequence>
<evidence type="ECO:0000313" key="2">
    <source>
        <dbReference type="EMBL" id="CAL1687163.1"/>
    </source>
</evidence>
<gene>
    <name evidence="2" type="ORF">LPLAT_LOCUS12420</name>
</gene>
<dbReference type="PROSITE" id="PS50181">
    <property type="entry name" value="FBOX"/>
    <property type="match status" value="1"/>
</dbReference>
<dbReference type="AlphaFoldDB" id="A0AAV2P6D7"/>
<keyword evidence="3" id="KW-1185">Reference proteome</keyword>
<evidence type="ECO:0000259" key="1">
    <source>
        <dbReference type="PROSITE" id="PS50181"/>
    </source>
</evidence>
<evidence type="ECO:0000313" key="3">
    <source>
        <dbReference type="Proteomes" id="UP001497644"/>
    </source>
</evidence>